<evidence type="ECO:0000256" key="1">
    <source>
        <dbReference type="SAM" id="MobiDB-lite"/>
    </source>
</evidence>
<dbReference type="EMBL" id="RYYR01000031">
    <property type="protein sequence ID" value="RUL48630.1"/>
    <property type="molecule type" value="Genomic_DNA"/>
</dbReference>
<protein>
    <recommendedName>
        <fullName evidence="4">Spermidine/putrescine ABC transporter ATP-binding protein</fullName>
    </recommendedName>
</protein>
<proteinExistence type="predicted"/>
<feature type="region of interest" description="Disordered" evidence="1">
    <location>
        <begin position="19"/>
        <end position="69"/>
    </location>
</feature>
<keyword evidence="3" id="KW-1185">Reference proteome</keyword>
<sequence>MMRKERLFRKFYPALTGSNLSVPKASASGTRLPSQDLSKTKKIGGRSTASMRPIGSTNNPWGMWKTPTD</sequence>
<evidence type="ECO:0000313" key="2">
    <source>
        <dbReference type="EMBL" id="RUL48630.1"/>
    </source>
</evidence>
<dbReference type="AlphaFoldDB" id="A0A432L7Z6"/>
<evidence type="ECO:0000313" key="3">
    <source>
        <dbReference type="Proteomes" id="UP000287910"/>
    </source>
</evidence>
<name>A0A432L7Z6_9BACI</name>
<reference evidence="2 3" key="1">
    <citation type="submission" date="2018-12" db="EMBL/GenBank/DDBJ databases">
        <title>Lysinibacillus antri sp. nov., isolated from a cave soil.</title>
        <authorList>
            <person name="Narsing Rao M.P."/>
            <person name="Zhang H."/>
            <person name="Dong Z.-Y."/>
            <person name="Niu X.-K."/>
            <person name="Zhang K."/>
            <person name="Fang B.-Z."/>
            <person name="Kang Y.-Q."/>
            <person name="Xiao M."/>
            <person name="Li W.-J."/>
        </authorList>
    </citation>
    <scope>NUCLEOTIDE SEQUENCE [LARGE SCALE GENOMIC DNA]</scope>
    <source>
        <strain evidence="2 3">SYSU K30002</strain>
    </source>
</reference>
<comment type="caution">
    <text evidence="2">The sequence shown here is derived from an EMBL/GenBank/DDBJ whole genome shotgun (WGS) entry which is preliminary data.</text>
</comment>
<gene>
    <name evidence="2" type="ORF">EK386_16830</name>
</gene>
<dbReference type="Proteomes" id="UP000287910">
    <property type="component" value="Unassembled WGS sequence"/>
</dbReference>
<feature type="compositionally biased region" description="Polar residues" evidence="1">
    <location>
        <begin position="47"/>
        <end position="60"/>
    </location>
</feature>
<feature type="compositionally biased region" description="Polar residues" evidence="1">
    <location>
        <begin position="19"/>
        <end position="37"/>
    </location>
</feature>
<evidence type="ECO:0008006" key="4">
    <source>
        <dbReference type="Google" id="ProtNLM"/>
    </source>
</evidence>
<accession>A0A432L7Z6</accession>
<organism evidence="2 3">
    <name type="scientific">Lysinibacillus antri</name>
    <dbReference type="NCBI Taxonomy" id="2498145"/>
    <lineage>
        <taxon>Bacteria</taxon>
        <taxon>Bacillati</taxon>
        <taxon>Bacillota</taxon>
        <taxon>Bacilli</taxon>
        <taxon>Bacillales</taxon>
        <taxon>Bacillaceae</taxon>
        <taxon>Lysinibacillus</taxon>
    </lineage>
</organism>